<dbReference type="EMBL" id="JACHDE010000034">
    <property type="protein sequence ID" value="MBB5405481.1"/>
    <property type="molecule type" value="Genomic_DNA"/>
</dbReference>
<sequence length="50" mass="5239">MDGLQAVGFIGHLANTTAVEKCDGLKHSGDETDARYLANLLRPGILPTGT</sequence>
<evidence type="ECO:0000313" key="1">
    <source>
        <dbReference type="EMBL" id="MBB5405481.1"/>
    </source>
</evidence>
<dbReference type="RefSeq" id="WP_260332481.1">
    <property type="nucleotide sequence ID" value="NZ_JACHDE010000034.1"/>
</dbReference>
<proteinExistence type="predicted"/>
<name>A0A7W8P6J8_9BURK</name>
<organism evidence="1 2">
    <name type="scientific">Paraburkholderia youngii</name>
    <dbReference type="NCBI Taxonomy" id="2782701"/>
    <lineage>
        <taxon>Bacteria</taxon>
        <taxon>Pseudomonadati</taxon>
        <taxon>Pseudomonadota</taxon>
        <taxon>Betaproteobacteria</taxon>
        <taxon>Burkholderiales</taxon>
        <taxon>Burkholderiaceae</taxon>
        <taxon>Paraburkholderia</taxon>
    </lineage>
</organism>
<evidence type="ECO:0008006" key="3">
    <source>
        <dbReference type="Google" id="ProtNLM"/>
    </source>
</evidence>
<accession>A0A7W8P6J8</accession>
<comment type="caution">
    <text evidence="1">The sequence shown here is derived from an EMBL/GenBank/DDBJ whole genome shotgun (WGS) entry which is preliminary data.</text>
</comment>
<gene>
    <name evidence="1" type="ORF">HDG41_007577</name>
</gene>
<evidence type="ECO:0000313" key="2">
    <source>
        <dbReference type="Proteomes" id="UP000592820"/>
    </source>
</evidence>
<reference evidence="1 2" key="1">
    <citation type="submission" date="2020-08" db="EMBL/GenBank/DDBJ databases">
        <title>Genomic Encyclopedia of Type Strains, Phase IV (KMG-V): Genome sequencing to study the core and pangenomes of soil and plant-associated prokaryotes.</title>
        <authorList>
            <person name="Whitman W."/>
        </authorList>
    </citation>
    <scope>NUCLEOTIDE SEQUENCE [LARGE SCALE GENOMIC DNA]</scope>
    <source>
        <strain evidence="1 2">JPY162</strain>
    </source>
</reference>
<dbReference type="Proteomes" id="UP000592820">
    <property type="component" value="Unassembled WGS sequence"/>
</dbReference>
<protein>
    <recommendedName>
        <fullName evidence="3">Transposase</fullName>
    </recommendedName>
</protein>
<dbReference type="AlphaFoldDB" id="A0A7W8P6J8"/>